<evidence type="ECO:0000256" key="3">
    <source>
        <dbReference type="ARBA" id="ARBA00022989"/>
    </source>
</evidence>
<dbReference type="Pfam" id="PF20684">
    <property type="entry name" value="Fung_rhodopsin"/>
    <property type="match status" value="1"/>
</dbReference>
<evidence type="ECO:0000256" key="2">
    <source>
        <dbReference type="ARBA" id="ARBA00022692"/>
    </source>
</evidence>
<dbReference type="EMBL" id="JAQQWE010000007">
    <property type="protein sequence ID" value="KAK7946235.1"/>
    <property type="molecule type" value="Genomic_DNA"/>
</dbReference>
<comment type="similarity">
    <text evidence="5">Belongs to the SAT4 family.</text>
</comment>
<feature type="domain" description="Rhodopsin" evidence="7">
    <location>
        <begin position="58"/>
        <end position="300"/>
    </location>
</feature>
<protein>
    <recommendedName>
        <fullName evidence="7">Rhodopsin domain-containing protein</fullName>
    </recommendedName>
</protein>
<feature type="transmembrane region" description="Helical" evidence="6">
    <location>
        <begin position="209"/>
        <end position="229"/>
    </location>
</feature>
<sequence>MVYIDGVNLQPAKVPQQLQPNSTSPPPALLDEYANPHAGILSASIWCLTMAGAAVLALRIFAKVSRARPLWWDDFAMIGAWLLQFAAACCAQRAADLGLGLGRDRLNLHPGRVYQLATLALVYPNLETVVVGTARVSFALALLSLRRDRWWRLAVWIVVAGLVAVTVFALVLVRLTQCIPLQKLQYGEMEGTCRGDGKAVLYVGWASGAWSAFSDFALIAMSWVVVWSVKKMRRREKVGEGLAMSIGVVSGGITIFRYAWISPGFMADFYEYGWFGWILMSAEGMSSLIAASIPALRAFLLGMRADFRARFQAPFSYFQRTWGQSATTLRREDSATGESESGRCPGIKVERDFIVCHDAPPPRVYTHDRVSRLEKGYLQCD</sequence>
<evidence type="ECO:0000313" key="9">
    <source>
        <dbReference type="Proteomes" id="UP001391051"/>
    </source>
</evidence>
<keyword evidence="2 6" id="KW-0812">Transmembrane</keyword>
<comment type="subcellular location">
    <subcellularLocation>
        <location evidence="1">Membrane</location>
        <topology evidence="1">Multi-pass membrane protein</topology>
    </subcellularLocation>
</comment>
<evidence type="ECO:0000313" key="8">
    <source>
        <dbReference type="EMBL" id="KAK7946235.1"/>
    </source>
</evidence>
<feature type="transmembrane region" description="Helical" evidence="6">
    <location>
        <begin position="40"/>
        <end position="62"/>
    </location>
</feature>
<proteinExistence type="inferred from homology"/>
<evidence type="ECO:0000256" key="4">
    <source>
        <dbReference type="ARBA" id="ARBA00023136"/>
    </source>
</evidence>
<comment type="caution">
    <text evidence="8">The sequence shown here is derived from an EMBL/GenBank/DDBJ whole genome shotgun (WGS) entry which is preliminary data.</text>
</comment>
<keyword evidence="9" id="KW-1185">Reference proteome</keyword>
<evidence type="ECO:0000259" key="7">
    <source>
        <dbReference type="Pfam" id="PF20684"/>
    </source>
</evidence>
<dbReference type="Proteomes" id="UP001391051">
    <property type="component" value="Unassembled WGS sequence"/>
</dbReference>
<feature type="transmembrane region" description="Helical" evidence="6">
    <location>
        <begin position="272"/>
        <end position="300"/>
    </location>
</feature>
<dbReference type="RefSeq" id="XP_066696269.1">
    <property type="nucleotide sequence ID" value="XM_066846778.1"/>
</dbReference>
<organism evidence="8 9">
    <name type="scientific">Apiospora aurea</name>
    <dbReference type="NCBI Taxonomy" id="335848"/>
    <lineage>
        <taxon>Eukaryota</taxon>
        <taxon>Fungi</taxon>
        <taxon>Dikarya</taxon>
        <taxon>Ascomycota</taxon>
        <taxon>Pezizomycotina</taxon>
        <taxon>Sordariomycetes</taxon>
        <taxon>Xylariomycetidae</taxon>
        <taxon>Amphisphaeriales</taxon>
        <taxon>Apiosporaceae</taxon>
        <taxon>Apiospora</taxon>
    </lineage>
</organism>
<name>A0ABR1Q2M2_9PEZI</name>
<feature type="transmembrane region" description="Helical" evidence="6">
    <location>
        <begin position="153"/>
        <end position="173"/>
    </location>
</feature>
<accession>A0ABR1Q2M2</accession>
<keyword evidence="3 6" id="KW-1133">Transmembrane helix</keyword>
<evidence type="ECO:0000256" key="1">
    <source>
        <dbReference type="ARBA" id="ARBA00004141"/>
    </source>
</evidence>
<evidence type="ECO:0000256" key="5">
    <source>
        <dbReference type="ARBA" id="ARBA00038359"/>
    </source>
</evidence>
<keyword evidence="4 6" id="KW-0472">Membrane</keyword>
<dbReference type="InterPro" id="IPR052337">
    <property type="entry name" value="SAT4-like"/>
</dbReference>
<dbReference type="InterPro" id="IPR049326">
    <property type="entry name" value="Rhodopsin_dom_fungi"/>
</dbReference>
<dbReference type="PANTHER" id="PTHR33048:SF42">
    <property type="entry name" value="INTEGRAL MEMBRANE PROTEIN"/>
    <property type="match status" value="1"/>
</dbReference>
<feature type="transmembrane region" description="Helical" evidence="6">
    <location>
        <begin position="241"/>
        <end position="260"/>
    </location>
</feature>
<reference evidence="8 9" key="1">
    <citation type="submission" date="2023-01" db="EMBL/GenBank/DDBJ databases">
        <title>Analysis of 21 Apiospora genomes using comparative genomics revels a genus with tremendous synthesis potential of carbohydrate active enzymes and secondary metabolites.</title>
        <authorList>
            <person name="Sorensen T."/>
        </authorList>
    </citation>
    <scope>NUCLEOTIDE SEQUENCE [LARGE SCALE GENOMIC DNA]</scope>
    <source>
        <strain evidence="8 9">CBS 24483</strain>
    </source>
</reference>
<dbReference type="PANTHER" id="PTHR33048">
    <property type="entry name" value="PTH11-LIKE INTEGRAL MEMBRANE PROTEIN (AFU_ORTHOLOGUE AFUA_5G11245)"/>
    <property type="match status" value="1"/>
</dbReference>
<evidence type="ECO:0000256" key="6">
    <source>
        <dbReference type="SAM" id="Phobius"/>
    </source>
</evidence>
<gene>
    <name evidence="8" type="ORF">PG986_010556</name>
</gene>
<dbReference type="GeneID" id="92079840"/>